<evidence type="ECO:0000256" key="2">
    <source>
        <dbReference type="ARBA" id="ARBA00012438"/>
    </source>
</evidence>
<dbReference type="PROSITE" id="PS50113">
    <property type="entry name" value="PAC"/>
    <property type="match status" value="1"/>
</dbReference>
<reference evidence="14 15" key="1">
    <citation type="submission" date="2018-09" db="EMBL/GenBank/DDBJ databases">
        <title>Sphingomonas peninsula sp. nov., isolated from fildes peninsula, Antarctic soil.</title>
        <authorList>
            <person name="Yingchao G."/>
        </authorList>
    </citation>
    <scope>NUCLEOTIDE SEQUENCE [LARGE SCALE GENOMIC DNA]</scope>
    <source>
        <strain evidence="14 15">YZ-8</strain>
        <plasmid evidence="14 15">unnamed2</plasmid>
    </source>
</reference>
<dbReference type="Gene3D" id="1.10.287.130">
    <property type="match status" value="1"/>
</dbReference>
<dbReference type="GO" id="GO:0000155">
    <property type="term" value="F:phosphorelay sensor kinase activity"/>
    <property type="evidence" value="ECO:0007669"/>
    <property type="project" value="InterPro"/>
</dbReference>
<protein>
    <recommendedName>
        <fullName evidence="10">Sensor protein FixL</fullName>
        <ecNumber evidence="2">2.7.13.3</ecNumber>
    </recommendedName>
</protein>
<dbReference type="EC" id="2.7.13.3" evidence="2"/>
<dbReference type="InterPro" id="IPR035965">
    <property type="entry name" value="PAS-like_dom_sf"/>
</dbReference>
<dbReference type="Gene3D" id="6.10.250.2580">
    <property type="match status" value="1"/>
</dbReference>
<dbReference type="Gene3D" id="3.30.450.20">
    <property type="entry name" value="PAS domain"/>
    <property type="match status" value="2"/>
</dbReference>
<evidence type="ECO:0000256" key="5">
    <source>
        <dbReference type="ARBA" id="ARBA00022741"/>
    </source>
</evidence>
<feature type="domain" description="PAS" evidence="12">
    <location>
        <begin position="1"/>
        <end position="72"/>
    </location>
</feature>
<dbReference type="PROSITE" id="PS50112">
    <property type="entry name" value="PAS"/>
    <property type="match status" value="2"/>
</dbReference>
<keyword evidence="4" id="KW-0808">Transferase</keyword>
<dbReference type="PANTHER" id="PTHR43065:SF10">
    <property type="entry name" value="PEROXIDE STRESS-ACTIVATED HISTIDINE KINASE MAK3"/>
    <property type="match status" value="1"/>
</dbReference>
<evidence type="ECO:0000313" key="15">
    <source>
        <dbReference type="Proteomes" id="UP000276254"/>
    </source>
</evidence>
<feature type="domain" description="PAC" evidence="13">
    <location>
        <begin position="76"/>
        <end position="128"/>
    </location>
</feature>
<dbReference type="Gene3D" id="3.30.565.10">
    <property type="entry name" value="Histidine kinase-like ATPase, C-terminal domain"/>
    <property type="match status" value="1"/>
</dbReference>
<dbReference type="SMART" id="SM00086">
    <property type="entry name" value="PAC"/>
    <property type="match status" value="2"/>
</dbReference>
<dbReference type="AlphaFoldDB" id="A0A494TBV2"/>
<dbReference type="InterPro" id="IPR005467">
    <property type="entry name" value="His_kinase_dom"/>
</dbReference>
<dbReference type="Pfam" id="PF02518">
    <property type="entry name" value="HATPase_c"/>
    <property type="match status" value="1"/>
</dbReference>
<feature type="domain" description="PAS" evidence="12">
    <location>
        <begin position="129"/>
        <end position="199"/>
    </location>
</feature>
<evidence type="ECO:0000256" key="3">
    <source>
        <dbReference type="ARBA" id="ARBA00022553"/>
    </source>
</evidence>
<dbReference type="InterPro" id="IPR003661">
    <property type="entry name" value="HisK_dim/P_dom"/>
</dbReference>
<dbReference type="SMART" id="SM00091">
    <property type="entry name" value="PAS"/>
    <property type="match status" value="2"/>
</dbReference>
<proteinExistence type="predicted"/>
<keyword evidence="15" id="KW-1185">Reference proteome</keyword>
<feature type="domain" description="Histidine kinase" evidence="11">
    <location>
        <begin position="276"/>
        <end position="491"/>
    </location>
</feature>
<keyword evidence="8" id="KW-0902">Two-component regulatory system</keyword>
<evidence type="ECO:0000256" key="1">
    <source>
        <dbReference type="ARBA" id="ARBA00000085"/>
    </source>
</evidence>
<dbReference type="PRINTS" id="PR00344">
    <property type="entry name" value="BCTRLSENSOR"/>
</dbReference>
<dbReference type="SUPFAM" id="SSF55874">
    <property type="entry name" value="ATPase domain of HSP90 chaperone/DNA topoisomerase II/histidine kinase"/>
    <property type="match status" value="1"/>
</dbReference>
<evidence type="ECO:0000259" key="13">
    <source>
        <dbReference type="PROSITE" id="PS50113"/>
    </source>
</evidence>
<evidence type="ECO:0000256" key="8">
    <source>
        <dbReference type="ARBA" id="ARBA00023012"/>
    </source>
</evidence>
<keyword evidence="6 14" id="KW-0418">Kinase</keyword>
<comment type="catalytic activity">
    <reaction evidence="1">
        <text>ATP + protein L-histidine = ADP + protein N-phospho-L-histidine.</text>
        <dbReference type="EC" id="2.7.13.3"/>
    </reaction>
</comment>
<comment type="function">
    <text evidence="9">Putative oxygen sensor; modulates the activity of FixJ, a transcriptional activator of nitrogen fixation fixK gene. FixL probably acts as a kinase that phosphorylates FixJ.</text>
</comment>
<dbReference type="SUPFAM" id="SSF55785">
    <property type="entry name" value="PYP-like sensor domain (PAS domain)"/>
    <property type="match status" value="2"/>
</dbReference>
<dbReference type="Proteomes" id="UP000276254">
    <property type="component" value="Plasmid unnamed2"/>
</dbReference>
<dbReference type="SMART" id="SM00387">
    <property type="entry name" value="HATPase_c"/>
    <property type="match status" value="1"/>
</dbReference>
<dbReference type="PROSITE" id="PS50109">
    <property type="entry name" value="HIS_KIN"/>
    <property type="match status" value="1"/>
</dbReference>
<name>A0A494TBV2_SPHPE</name>
<dbReference type="InterPro" id="IPR036097">
    <property type="entry name" value="HisK_dim/P_sf"/>
</dbReference>
<dbReference type="GO" id="GO:0006355">
    <property type="term" value="P:regulation of DNA-templated transcription"/>
    <property type="evidence" value="ECO:0007669"/>
    <property type="project" value="InterPro"/>
</dbReference>
<dbReference type="InterPro" id="IPR004358">
    <property type="entry name" value="Sig_transdc_His_kin-like_C"/>
</dbReference>
<geneLocation type="plasmid" evidence="14">
    <name>unnamed2</name>
</geneLocation>
<organism evidence="14 15">
    <name type="scientific">Sphingomonas paeninsulae</name>
    <dbReference type="NCBI Taxonomy" id="2319844"/>
    <lineage>
        <taxon>Bacteria</taxon>
        <taxon>Pseudomonadati</taxon>
        <taxon>Pseudomonadota</taxon>
        <taxon>Alphaproteobacteria</taxon>
        <taxon>Sphingomonadales</taxon>
        <taxon>Sphingomonadaceae</taxon>
        <taxon>Sphingomonas</taxon>
    </lineage>
</organism>
<dbReference type="OrthoDB" id="9789238at2"/>
<dbReference type="InterPro" id="IPR000014">
    <property type="entry name" value="PAS"/>
</dbReference>
<dbReference type="InterPro" id="IPR003594">
    <property type="entry name" value="HATPase_dom"/>
</dbReference>
<evidence type="ECO:0000259" key="11">
    <source>
        <dbReference type="PROSITE" id="PS50109"/>
    </source>
</evidence>
<dbReference type="InterPro" id="IPR001610">
    <property type="entry name" value="PAC"/>
</dbReference>
<evidence type="ECO:0000256" key="10">
    <source>
        <dbReference type="ARBA" id="ARBA00070616"/>
    </source>
</evidence>
<dbReference type="InterPro" id="IPR000700">
    <property type="entry name" value="PAS-assoc_C"/>
</dbReference>
<dbReference type="FunFam" id="3.30.450.20:FF:000060">
    <property type="entry name" value="Sensor protein FixL"/>
    <property type="match status" value="1"/>
</dbReference>
<keyword evidence="3" id="KW-0597">Phosphoprotein</keyword>
<evidence type="ECO:0000256" key="9">
    <source>
        <dbReference type="ARBA" id="ARBA00059827"/>
    </source>
</evidence>
<dbReference type="KEGG" id="spha:D3Y57_00280"/>
<keyword evidence="7" id="KW-0067">ATP-binding</keyword>
<evidence type="ECO:0000256" key="7">
    <source>
        <dbReference type="ARBA" id="ARBA00022840"/>
    </source>
</evidence>
<dbReference type="PANTHER" id="PTHR43065">
    <property type="entry name" value="SENSOR HISTIDINE KINASE"/>
    <property type="match status" value="1"/>
</dbReference>
<dbReference type="CDD" id="cd00082">
    <property type="entry name" value="HisKA"/>
    <property type="match status" value="1"/>
</dbReference>
<keyword evidence="14" id="KW-0614">Plasmid</keyword>
<evidence type="ECO:0000313" key="14">
    <source>
        <dbReference type="EMBL" id="AYJ84724.1"/>
    </source>
</evidence>
<evidence type="ECO:0000259" key="12">
    <source>
        <dbReference type="PROSITE" id="PS50112"/>
    </source>
</evidence>
<dbReference type="CDD" id="cd00130">
    <property type="entry name" value="PAS"/>
    <property type="match status" value="2"/>
</dbReference>
<dbReference type="SUPFAM" id="SSF47384">
    <property type="entry name" value="Homodimeric domain of signal transducing histidine kinase"/>
    <property type="match status" value="1"/>
</dbReference>
<dbReference type="EMBL" id="CP032827">
    <property type="protein sequence ID" value="AYJ84724.1"/>
    <property type="molecule type" value="Genomic_DNA"/>
</dbReference>
<evidence type="ECO:0000256" key="4">
    <source>
        <dbReference type="ARBA" id="ARBA00022679"/>
    </source>
</evidence>
<dbReference type="InterPro" id="IPR013767">
    <property type="entry name" value="PAS_fold"/>
</dbReference>
<dbReference type="Pfam" id="PF00512">
    <property type="entry name" value="HisKA"/>
    <property type="match status" value="1"/>
</dbReference>
<accession>A0A494TBV2</accession>
<dbReference type="GO" id="GO:0005524">
    <property type="term" value="F:ATP binding"/>
    <property type="evidence" value="ECO:0007669"/>
    <property type="project" value="UniProtKB-KW"/>
</dbReference>
<keyword evidence="5" id="KW-0547">Nucleotide-binding</keyword>
<evidence type="ECO:0000256" key="6">
    <source>
        <dbReference type="ARBA" id="ARBA00022777"/>
    </source>
</evidence>
<gene>
    <name evidence="14" type="ORF">D3Y57_00280</name>
</gene>
<dbReference type="InterPro" id="IPR036890">
    <property type="entry name" value="HATPase_C_sf"/>
</dbReference>
<dbReference type="Pfam" id="PF00989">
    <property type="entry name" value="PAS"/>
    <property type="match status" value="2"/>
</dbReference>
<dbReference type="NCBIfam" id="TIGR00229">
    <property type="entry name" value="sensory_box"/>
    <property type="match status" value="2"/>
</dbReference>
<dbReference type="SMART" id="SM00388">
    <property type="entry name" value="HisKA"/>
    <property type="match status" value="1"/>
</dbReference>
<sequence>MAEELGLLIDGATNYAIYMLDPAGRVTLWNRGAERIKGWSEAEIIGQDVAVFYPPDDVAAGKPVRDLALANDLGRIEEESWRVRKDGSEFLASVTITALRDENGALRGFGKVIRDITDQKAAEAAIVRREHHLHSILATVPDAMIVMDERGTVASFSAAAEQLFGFAENEVVGRNVSMLMPSGDRSAHDGHLSTYLKTGERHIIGSIRSVTAMRRNGERFPIELAVGEVSIAGERIFTGFIRDVTARVESERRMQELQSELVHVSRVSAMGTMASTLAHEINQPLTAIVNYLETAREMIGDAPDGALGGIAEAIELAAAQSLRAGQIVRRLRAFVDGGETGFELEPLDVLVREATTLGLLGAHEAGVMVATDIASGLGHVRVDRIQIQQVIVNLIRNALHSMQATVCKELRIATARDEPGWVRIAVIDTGGGIEAGVRARLFEAFATTKEDGMGLGLSICRTIVEAHGGRIWADAVEGGGTAFNFTVPLADVFNA</sequence>